<reference evidence="1 2" key="1">
    <citation type="submission" date="2023-07" db="EMBL/GenBank/DDBJ databases">
        <title>Genomic Encyclopedia of Type Strains, Phase IV (KMG-IV): sequencing the most valuable type-strain genomes for metagenomic binning, comparative biology and taxonomic classification.</title>
        <authorList>
            <person name="Goeker M."/>
        </authorList>
    </citation>
    <scope>NUCLEOTIDE SEQUENCE [LARGE SCALE GENOMIC DNA]</scope>
    <source>
        <strain evidence="1 2">DSM 12751</strain>
    </source>
</reference>
<evidence type="ECO:0000313" key="1">
    <source>
        <dbReference type="EMBL" id="MDQ0166472.1"/>
    </source>
</evidence>
<keyword evidence="1" id="KW-0645">Protease</keyword>
<organism evidence="1 2">
    <name type="scientific">Caldalkalibacillus horti</name>
    <dbReference type="NCBI Taxonomy" id="77523"/>
    <lineage>
        <taxon>Bacteria</taxon>
        <taxon>Bacillati</taxon>
        <taxon>Bacillota</taxon>
        <taxon>Bacilli</taxon>
        <taxon>Bacillales</taxon>
        <taxon>Bacillaceae</taxon>
        <taxon>Caldalkalibacillus</taxon>
    </lineage>
</organism>
<proteinExistence type="predicted"/>
<protein>
    <submittedName>
        <fullName evidence="1">Membrane protease subunit (Stomatin/prohibitin family)</fullName>
    </submittedName>
</protein>
<comment type="caution">
    <text evidence="1">The sequence shown here is derived from an EMBL/GenBank/DDBJ whole genome shotgun (WGS) entry which is preliminary data.</text>
</comment>
<keyword evidence="2" id="KW-1185">Reference proteome</keyword>
<gene>
    <name evidence="1" type="ORF">J2S11_002376</name>
</gene>
<dbReference type="GO" id="GO:0006508">
    <property type="term" value="P:proteolysis"/>
    <property type="evidence" value="ECO:0007669"/>
    <property type="project" value="UniProtKB-KW"/>
</dbReference>
<evidence type="ECO:0000313" key="2">
    <source>
        <dbReference type="Proteomes" id="UP001235840"/>
    </source>
</evidence>
<dbReference type="EMBL" id="JAUSTY010000008">
    <property type="protein sequence ID" value="MDQ0166472.1"/>
    <property type="molecule type" value="Genomic_DNA"/>
</dbReference>
<accession>A0ABT9W079</accession>
<feature type="non-terminal residue" evidence="1">
    <location>
        <position position="1"/>
    </location>
</feature>
<dbReference type="Proteomes" id="UP001235840">
    <property type="component" value="Unassembled WGS sequence"/>
</dbReference>
<dbReference type="GO" id="GO:0008233">
    <property type="term" value="F:peptidase activity"/>
    <property type="evidence" value="ECO:0007669"/>
    <property type="project" value="UniProtKB-KW"/>
</dbReference>
<keyword evidence="1" id="KW-0378">Hydrolase</keyword>
<sequence>YLLSPIAKQWLNRIDWYVIERLTLFWNKKKNKRKKHTRVGEVMKLTNGKLKKLAV</sequence>
<name>A0ABT9W079_9BACI</name>